<evidence type="ECO:0000259" key="1">
    <source>
        <dbReference type="SMART" id="SM00256"/>
    </source>
</evidence>
<dbReference type="Gene3D" id="3.80.10.10">
    <property type="entry name" value="Ribonuclease Inhibitor"/>
    <property type="match status" value="2"/>
</dbReference>
<reference evidence="2 3" key="1">
    <citation type="submission" date="2016-07" db="EMBL/GenBank/DDBJ databases">
        <title>Pervasive Adenine N6-methylation of Active Genes in Fungi.</title>
        <authorList>
            <consortium name="DOE Joint Genome Institute"/>
            <person name="Mondo S.J."/>
            <person name="Dannebaum R.O."/>
            <person name="Kuo R.C."/>
            <person name="Labutti K."/>
            <person name="Haridas S."/>
            <person name="Kuo A."/>
            <person name="Salamov A."/>
            <person name="Ahrendt S.R."/>
            <person name="Lipzen A."/>
            <person name="Sullivan W."/>
            <person name="Andreopoulos W.B."/>
            <person name="Clum A."/>
            <person name="Lindquist E."/>
            <person name="Daum C."/>
            <person name="Ramamoorthy G.K."/>
            <person name="Gryganskyi A."/>
            <person name="Culley D."/>
            <person name="Magnuson J.K."/>
            <person name="James T.Y."/>
            <person name="O'Malley M.A."/>
            <person name="Stajich J.E."/>
            <person name="Spatafora J.W."/>
            <person name="Visel A."/>
            <person name="Grigoriev I.V."/>
        </authorList>
    </citation>
    <scope>NUCLEOTIDE SEQUENCE [LARGE SCALE GENOMIC DNA]</scope>
    <source>
        <strain evidence="2 3">NRRL 2496</strain>
    </source>
</reference>
<dbReference type="InterPro" id="IPR032675">
    <property type="entry name" value="LRR_dom_sf"/>
</dbReference>
<proteinExistence type="predicted"/>
<accession>A0A1X2HB59</accession>
<dbReference type="InterPro" id="IPR036047">
    <property type="entry name" value="F-box-like_dom_sf"/>
</dbReference>
<dbReference type="InParanoid" id="A0A1X2HB59"/>
<name>A0A1X2HB59_SYNRA</name>
<dbReference type="SMART" id="SM00256">
    <property type="entry name" value="FBOX"/>
    <property type="match status" value="1"/>
</dbReference>
<organism evidence="2 3">
    <name type="scientific">Syncephalastrum racemosum</name>
    <name type="common">Filamentous fungus</name>
    <dbReference type="NCBI Taxonomy" id="13706"/>
    <lineage>
        <taxon>Eukaryota</taxon>
        <taxon>Fungi</taxon>
        <taxon>Fungi incertae sedis</taxon>
        <taxon>Mucoromycota</taxon>
        <taxon>Mucoromycotina</taxon>
        <taxon>Mucoromycetes</taxon>
        <taxon>Mucorales</taxon>
        <taxon>Syncephalastraceae</taxon>
        <taxon>Syncephalastrum</taxon>
    </lineage>
</organism>
<dbReference type="AlphaFoldDB" id="A0A1X2HB59"/>
<dbReference type="InterPro" id="IPR001810">
    <property type="entry name" value="F-box_dom"/>
</dbReference>
<evidence type="ECO:0000313" key="2">
    <source>
        <dbReference type="EMBL" id="ORY95907.1"/>
    </source>
</evidence>
<comment type="caution">
    <text evidence="2">The sequence shown here is derived from an EMBL/GenBank/DDBJ whole genome shotgun (WGS) entry which is preliminary data.</text>
</comment>
<dbReference type="EMBL" id="MCGN01000006">
    <property type="protein sequence ID" value="ORY95907.1"/>
    <property type="molecule type" value="Genomic_DNA"/>
</dbReference>
<dbReference type="Proteomes" id="UP000242180">
    <property type="component" value="Unassembled WGS sequence"/>
</dbReference>
<gene>
    <name evidence="2" type="ORF">BCR43DRAFT_493793</name>
</gene>
<dbReference type="SUPFAM" id="SSF52047">
    <property type="entry name" value="RNI-like"/>
    <property type="match status" value="1"/>
</dbReference>
<keyword evidence="3" id="KW-1185">Reference proteome</keyword>
<protein>
    <recommendedName>
        <fullName evidence="1">F-box domain-containing protein</fullName>
    </recommendedName>
</protein>
<dbReference type="SUPFAM" id="SSF81383">
    <property type="entry name" value="F-box domain"/>
    <property type="match status" value="1"/>
</dbReference>
<sequence length="653" mass="73567">MTTSDTFPASLEEALYKALKAAIHEDNMVVASSLRDLLRQVLESKIRQLLQACDYRTASQCAGWLLETHRAIASPLLYYGEIAARAGRAEEATRIYELGALLFPAKCGFRDRIIQLERSNDKRRDPILCLPTELITCIFEYVPEQRMVSRRVSHAWRDMLDQLPVWRNVKICRDKSDYLTQLIPSIPMTTVKQFLPQHVPVLSRQIQHLAWSTYYPSDYVMQTLATNECTQLGSLHLIMKNGPLRGAFSEFGCSFSQRPITPFLTDLTLDVHHGQRYSILRLLASLPQLVSFQYRQRSCSNSADEEILFSGPSFPSDPLTLRHLCCLGVSWSSDELAQLPPLLPGLESLVVEQHSDIEAQDMLLAFMQRCRKLQTVVWADDVDSLLDVRAAACDGLNFVLGNKNTKAGEPRPSSGISHLLLGESLRITADMQDFFSRNQHTLQVLHFGNRESGALGLQHPVFQQMCFSQLRCLSLYATWFPLAHSLPHILSLCPKLEELGLLFIDLFLDDDPQAIAGLSRLQTLTIENCYYDSDFLPQLFQEIIASGCPLANLTIIDDLAEDSLVTELMLAHLGDMFTLRKLVLDATFDTVSDDHIDTFLIHARISGLAENLQYLDICRSTVEGRPLWIVLLHSVFVEAHIIPGFGSSKGIVF</sequence>
<dbReference type="Pfam" id="PF00646">
    <property type="entry name" value="F-box"/>
    <property type="match status" value="1"/>
</dbReference>
<feature type="domain" description="F-box" evidence="1">
    <location>
        <begin position="130"/>
        <end position="169"/>
    </location>
</feature>
<evidence type="ECO:0000313" key="3">
    <source>
        <dbReference type="Proteomes" id="UP000242180"/>
    </source>
</evidence>